<protein>
    <submittedName>
        <fullName evidence="1">Uncharacterized protein</fullName>
    </submittedName>
</protein>
<comment type="caution">
    <text evidence="1">The sequence shown here is derived from an EMBL/GenBank/DDBJ whole genome shotgun (WGS) entry which is preliminary data.</text>
</comment>
<evidence type="ECO:0000313" key="1">
    <source>
        <dbReference type="EMBL" id="OMO51044.1"/>
    </source>
</evidence>
<sequence>MANKDDQKEAPVVVINDYGALSST</sequence>
<accession>A0A1R3FYY5</accession>
<proteinExistence type="predicted"/>
<evidence type="ECO:0000313" key="2">
    <source>
        <dbReference type="Proteomes" id="UP000188268"/>
    </source>
</evidence>
<organism evidence="1 2">
    <name type="scientific">Corchorus capsularis</name>
    <name type="common">Jute</name>
    <dbReference type="NCBI Taxonomy" id="210143"/>
    <lineage>
        <taxon>Eukaryota</taxon>
        <taxon>Viridiplantae</taxon>
        <taxon>Streptophyta</taxon>
        <taxon>Embryophyta</taxon>
        <taxon>Tracheophyta</taxon>
        <taxon>Spermatophyta</taxon>
        <taxon>Magnoliopsida</taxon>
        <taxon>eudicotyledons</taxon>
        <taxon>Gunneridae</taxon>
        <taxon>Pentapetalae</taxon>
        <taxon>rosids</taxon>
        <taxon>malvids</taxon>
        <taxon>Malvales</taxon>
        <taxon>Malvaceae</taxon>
        <taxon>Grewioideae</taxon>
        <taxon>Apeibeae</taxon>
        <taxon>Corchorus</taxon>
    </lineage>
</organism>
<name>A0A1R3FYY5_COCAP</name>
<dbReference type="Proteomes" id="UP000188268">
    <property type="component" value="Unassembled WGS sequence"/>
</dbReference>
<reference evidence="1 2" key="1">
    <citation type="submission" date="2013-09" db="EMBL/GenBank/DDBJ databases">
        <title>Corchorus capsularis genome sequencing.</title>
        <authorList>
            <person name="Alam M."/>
            <person name="Haque M.S."/>
            <person name="Islam M.S."/>
            <person name="Emdad E.M."/>
            <person name="Islam M.M."/>
            <person name="Ahmed B."/>
            <person name="Halim A."/>
            <person name="Hossen Q.M.M."/>
            <person name="Hossain M.Z."/>
            <person name="Ahmed R."/>
            <person name="Khan M.M."/>
            <person name="Islam R."/>
            <person name="Rashid M.M."/>
            <person name="Khan S.A."/>
            <person name="Rahman M.S."/>
            <person name="Alam M."/>
        </authorList>
    </citation>
    <scope>NUCLEOTIDE SEQUENCE [LARGE SCALE GENOMIC DNA]</scope>
    <source>
        <strain evidence="2">cv. CVL-1</strain>
        <tissue evidence="1">Whole seedling</tissue>
    </source>
</reference>
<dbReference type="EMBL" id="AWWV01015971">
    <property type="protein sequence ID" value="OMO51044.1"/>
    <property type="molecule type" value="Genomic_DNA"/>
</dbReference>
<dbReference type="Gramene" id="OMO51044">
    <property type="protein sequence ID" value="OMO51044"/>
    <property type="gene ID" value="CCACVL1_30040"/>
</dbReference>
<gene>
    <name evidence="1" type="ORF">CCACVL1_30040</name>
</gene>
<dbReference type="AlphaFoldDB" id="A0A1R3FYY5"/>
<keyword evidence="2" id="KW-1185">Reference proteome</keyword>